<evidence type="ECO:0000256" key="1">
    <source>
        <dbReference type="SAM" id="MobiDB-lite"/>
    </source>
</evidence>
<dbReference type="AlphaFoldDB" id="A0A6S6VYG9"/>
<feature type="region of interest" description="Disordered" evidence="1">
    <location>
        <begin position="1151"/>
        <end position="1213"/>
    </location>
</feature>
<evidence type="ECO:0000313" key="2">
    <source>
        <dbReference type="EMBL" id="CAE7027128.1"/>
    </source>
</evidence>
<feature type="compositionally biased region" description="Polar residues" evidence="1">
    <location>
        <begin position="1"/>
        <end position="15"/>
    </location>
</feature>
<protein>
    <submittedName>
        <fullName evidence="2">Uncharacterized protein</fullName>
    </submittedName>
</protein>
<dbReference type="Proteomes" id="UP000472372">
    <property type="component" value="Chromosome 3"/>
</dbReference>
<name>A0A6S6VYG9_9PLEO</name>
<accession>A0A6S6VYG9</accession>
<feature type="compositionally biased region" description="Polar residues" evidence="1">
    <location>
        <begin position="1204"/>
        <end position="1213"/>
    </location>
</feature>
<sequence length="1278" mass="141266">MSNYNNQEATSSNLEGTQTQQSQTIQSGQTRNYIPIEGTVALNTIENAPSPSKIAGKRTLEEFSRGINNQEIENSKRQRVGPHHSTSGNATPQWQPTDAQAMPNRMSDLARRRRDALIRARAIPPSEPSQQVGSQVASAAPIGGVVQIPGPLSVNQTMPMSMVPVSHPVNQAMVPVPAPAPSNFVNPLVTITKDLVSPVPELSLSWPLPKAVADPATRRSIRTSMVWNSQDPHPDDQRMVALRIEHDDLRYVDYSIVDMPILTSLLIQERVYKLNKALAHFMPRELRTRLQKPQLRNKTKPSEDVKLVVRWCKKKESIQLLVNFWDSDTMIEILRPFAETNRDLSIYDVTWLTYYVEGRRRAGFNAERDLQLPLPPRMQGPALLPEMIRNNLTASGNSTIRGAQPVPVVYSPVVMAPQQARGHPPVSGQPQMPHQQQVLPQPQAPLQTQAPLQSQVSSPSQTPFQTPLQAHVAPNLSLHQPAPKRPYVPDWLPPFGEGTRIVSSMSPRQRSVVKEPFVRQPFYGTAPGAAEGNSQTQEPPHKKFKIWKDPQTEAGPTQPESSTSNISQNVNNIPRNEGTEIPGLAHTQEGQHVQPLSDIVKGKRPVENRGSPLMLNTPTTATHAGGFVTSARGQQQHQNSLSPPASSKSTKGQPEDDEQSEDIGQANEMQKTQGSPEAGDELFADLINGKCTYEELFANLQCKLPALATTATQGAVPLEVPTSESSPQPAVASISKSTRENSDHLASVNKVPQVLGQKSPFKIEEGEYYPERFDPQKPEVYRTMLAHIKPKVVLRVNPFKLRYNRVRRPRDVEYHALPEVRDVKALNWRLNSILPRYTEAPHLLRNMPTPPAHFFSELTRCVRFAQSDAQKRVDWRLHPAHVYEIVQRSNFFGLELLISRSEIGVSSPATKEEFEMAMAMRLAHELFGKDPMMFVAADIPTMTAYLEGDVPSAMLLTTTEDDDVFGDLVEELSMKFSERYPSIDRSGQFAWMDLHRQVKNPESLQATVIKLILDKISRLGVEVHDESEGSLGHIHQNAGDDSIVNLESSGEASAMANSPPNDSVAVADGVPTAHLVTSQALSPVTHPTNDQTAVPDASTVDQNLKAAPLVDDETTISNAYSPEDEAHQQYLDEQVEELAKYRKEYTGIPEMCEPWDEDNGNTRANASQNSAAGSGTEGIAPQALQDDNSDGAALDGSSELGSLPQPTTPENLQPQQSFVDYTLDDPEAHGEWVMDNAGFGEFAAYPHFQPSDEPGWNEWVHANDRNLFSAQGKPSNPE</sequence>
<feature type="compositionally biased region" description="Polar residues" evidence="1">
    <location>
        <begin position="631"/>
        <end position="652"/>
    </location>
</feature>
<feature type="compositionally biased region" description="Low complexity" evidence="1">
    <location>
        <begin position="1164"/>
        <end position="1174"/>
    </location>
</feature>
<organism evidence="2 3">
    <name type="scientific">Pyrenophora teres f. teres</name>
    <dbReference type="NCBI Taxonomy" id="97479"/>
    <lineage>
        <taxon>Eukaryota</taxon>
        <taxon>Fungi</taxon>
        <taxon>Dikarya</taxon>
        <taxon>Ascomycota</taxon>
        <taxon>Pezizomycotina</taxon>
        <taxon>Dothideomycetes</taxon>
        <taxon>Pleosporomycetidae</taxon>
        <taxon>Pleosporales</taxon>
        <taxon>Pleosporineae</taxon>
        <taxon>Pleosporaceae</taxon>
        <taxon>Pyrenophora</taxon>
    </lineage>
</organism>
<evidence type="ECO:0000313" key="3">
    <source>
        <dbReference type="Proteomes" id="UP000472372"/>
    </source>
</evidence>
<feature type="compositionally biased region" description="Low complexity" evidence="1">
    <location>
        <begin position="429"/>
        <end position="455"/>
    </location>
</feature>
<feature type="compositionally biased region" description="Polar residues" evidence="1">
    <location>
        <begin position="456"/>
        <end position="466"/>
    </location>
</feature>
<feature type="compositionally biased region" description="Polar residues" evidence="1">
    <location>
        <begin position="554"/>
        <end position="574"/>
    </location>
</feature>
<feature type="region of interest" description="Disordered" evidence="1">
    <location>
        <begin position="550"/>
        <end position="677"/>
    </location>
</feature>
<dbReference type="EMBL" id="HG992979">
    <property type="protein sequence ID" value="CAE7027128.1"/>
    <property type="molecule type" value="Genomic_DNA"/>
</dbReference>
<feature type="compositionally biased region" description="Polar residues" evidence="1">
    <location>
        <begin position="84"/>
        <end position="98"/>
    </location>
</feature>
<feature type="region of interest" description="Disordered" evidence="1">
    <location>
        <begin position="418"/>
        <end position="466"/>
    </location>
</feature>
<reference evidence="2" key="1">
    <citation type="submission" date="2021-02" db="EMBL/GenBank/DDBJ databases">
        <authorList>
            <person name="Syme A R."/>
            <person name="Syme A R."/>
            <person name="Moolhuijzen P."/>
        </authorList>
    </citation>
    <scope>NUCLEOTIDE SEQUENCE</scope>
    <source>
        <strain evidence="2">W1-1</strain>
    </source>
</reference>
<feature type="compositionally biased region" description="Low complexity" evidence="1">
    <location>
        <begin position="16"/>
        <end position="30"/>
    </location>
</feature>
<feature type="region of interest" description="Disordered" evidence="1">
    <location>
        <begin position="1"/>
        <end position="30"/>
    </location>
</feature>
<feature type="region of interest" description="Disordered" evidence="1">
    <location>
        <begin position="70"/>
        <end position="100"/>
    </location>
</feature>
<gene>
    <name evidence="2" type="ORF">PTTW11_04194</name>
</gene>
<proteinExistence type="predicted"/>